<feature type="region of interest" description="Disordered" evidence="1">
    <location>
        <begin position="712"/>
        <end position="764"/>
    </location>
</feature>
<keyword evidence="4" id="KW-1185">Reference proteome</keyword>
<feature type="compositionally biased region" description="Polar residues" evidence="1">
    <location>
        <begin position="310"/>
        <end position="324"/>
    </location>
</feature>
<evidence type="ECO:0000313" key="3">
    <source>
        <dbReference type="EMBL" id="OCL15447.1"/>
    </source>
</evidence>
<organism evidence="3 4">
    <name type="scientific">Glonium stellatum</name>
    <dbReference type="NCBI Taxonomy" id="574774"/>
    <lineage>
        <taxon>Eukaryota</taxon>
        <taxon>Fungi</taxon>
        <taxon>Dikarya</taxon>
        <taxon>Ascomycota</taxon>
        <taxon>Pezizomycotina</taxon>
        <taxon>Dothideomycetes</taxon>
        <taxon>Pleosporomycetidae</taxon>
        <taxon>Gloniales</taxon>
        <taxon>Gloniaceae</taxon>
        <taxon>Glonium</taxon>
    </lineage>
</organism>
<accession>A0A8E2FE32</accession>
<feature type="compositionally biased region" description="Basic and acidic residues" evidence="1">
    <location>
        <begin position="536"/>
        <end position="550"/>
    </location>
</feature>
<dbReference type="Proteomes" id="UP000250140">
    <property type="component" value="Unassembled WGS sequence"/>
</dbReference>
<reference evidence="3 4" key="1">
    <citation type="journal article" date="2016" name="Nat. Commun.">
        <title>Ectomycorrhizal ecology is imprinted in the genome of the dominant symbiotic fungus Cenococcum geophilum.</title>
        <authorList>
            <consortium name="DOE Joint Genome Institute"/>
            <person name="Peter M."/>
            <person name="Kohler A."/>
            <person name="Ohm R.A."/>
            <person name="Kuo A."/>
            <person name="Krutzmann J."/>
            <person name="Morin E."/>
            <person name="Arend M."/>
            <person name="Barry K.W."/>
            <person name="Binder M."/>
            <person name="Choi C."/>
            <person name="Clum A."/>
            <person name="Copeland A."/>
            <person name="Grisel N."/>
            <person name="Haridas S."/>
            <person name="Kipfer T."/>
            <person name="LaButti K."/>
            <person name="Lindquist E."/>
            <person name="Lipzen A."/>
            <person name="Maire R."/>
            <person name="Meier B."/>
            <person name="Mihaltcheva S."/>
            <person name="Molinier V."/>
            <person name="Murat C."/>
            <person name="Poggeler S."/>
            <person name="Quandt C.A."/>
            <person name="Sperisen C."/>
            <person name="Tritt A."/>
            <person name="Tisserant E."/>
            <person name="Crous P.W."/>
            <person name="Henrissat B."/>
            <person name="Nehls U."/>
            <person name="Egli S."/>
            <person name="Spatafora J.W."/>
            <person name="Grigoriev I.V."/>
            <person name="Martin F.M."/>
        </authorList>
    </citation>
    <scope>NUCLEOTIDE SEQUENCE [LARGE SCALE GENOMIC DNA]</scope>
    <source>
        <strain evidence="3 4">CBS 207.34</strain>
    </source>
</reference>
<dbReference type="AlphaFoldDB" id="A0A8E2FE32"/>
<proteinExistence type="predicted"/>
<feature type="region of interest" description="Disordered" evidence="1">
    <location>
        <begin position="415"/>
        <end position="463"/>
    </location>
</feature>
<evidence type="ECO:0000256" key="1">
    <source>
        <dbReference type="SAM" id="MobiDB-lite"/>
    </source>
</evidence>
<feature type="region of interest" description="Disordered" evidence="1">
    <location>
        <begin position="281"/>
        <end position="303"/>
    </location>
</feature>
<gene>
    <name evidence="3" type="ORF">AOQ84DRAFT_358016</name>
</gene>
<evidence type="ECO:0000256" key="2">
    <source>
        <dbReference type="SAM" id="Phobius"/>
    </source>
</evidence>
<feature type="region of interest" description="Disordered" evidence="1">
    <location>
        <begin position="528"/>
        <end position="634"/>
    </location>
</feature>
<feature type="transmembrane region" description="Helical" evidence="2">
    <location>
        <begin position="782"/>
        <end position="806"/>
    </location>
</feature>
<feature type="compositionally biased region" description="Basic and acidic residues" evidence="1">
    <location>
        <begin position="574"/>
        <end position="586"/>
    </location>
</feature>
<feature type="compositionally biased region" description="Polar residues" evidence="1">
    <location>
        <begin position="480"/>
        <end position="494"/>
    </location>
</feature>
<keyword evidence="2" id="KW-0812">Transmembrane</keyword>
<feature type="region of interest" description="Disordered" evidence="1">
    <location>
        <begin position="309"/>
        <end position="328"/>
    </location>
</feature>
<feature type="compositionally biased region" description="Polar residues" evidence="1">
    <location>
        <begin position="718"/>
        <end position="730"/>
    </location>
</feature>
<evidence type="ECO:0000313" key="4">
    <source>
        <dbReference type="Proteomes" id="UP000250140"/>
    </source>
</evidence>
<sequence>MGILSHSPDPIEDSQLEEDYLALVNLPSEPSFPPIFSAKKFHKLQAALEETLNQISHGEILLSDIYDRHCLPRYAVTDSHSADNEQGETKVHSGRLSFHACVDIHALLGYQARLQRRARKQSRALLRLKSRLSLRNQQDICIPSFGQLKSLSRSLSKDSSSGASSLSLPALLPVYGITFGAEGHSGAQSNSAALQSALAVTESETYTQEATVQEAVTQDRLLKTPTTTQTPSNLPKYDHPELIDSQPPVELATLHHQPQHPLAFTTKESWKAIFQPTKISRTGSKGERLPPTPPNPFSRRSPSIALTIPVGTSTNTTSPATISPTGKILTGPASNAPIIMRTAALGNDSPQITAQSSSATTPVQETSSQYQNTYLSPPSSSLPSFYHCAASATSDDGEGETAHQNWQTPEILTATPEFPQSKAQRSQAFSIRQERPLSHQAAGLSMGQGNPQPPLNPSSKVGAPSAFARVPWNMEAGASSMKNNVDPKTQQQLYQEPKTHSLAPDQAEGFHNSPRIRLRPSNLLLFRHPSPTRCLPKGDRCRAKTPHDQHPFISEPSSPLPPPPPPPASNAPSEKPKINTESERSKFQRRCRSSIPGTKHDSDGRAVHWSSVPQNAPVTKETYTRKQTGHPKLKAQREELNMHVISAWPPDAEHRVSDILVTGATPLETYARIPCTRHNLAIETARSVYPTPLPAPVSLRKPLLCMQLKPTARRPLTRDSTPQQQSITLDKSSRQVYPHSISKSSSVAETEEEFSVPDPAPLQTQPHSITQPLLQLVVSIKAVYQALAAILQLLLELLFVIVRCFAPHAKTARNPSYDGRGANHSD</sequence>
<keyword evidence="2" id="KW-0472">Membrane</keyword>
<protein>
    <submittedName>
        <fullName evidence="3">Uncharacterized protein</fullName>
    </submittedName>
</protein>
<feature type="compositionally biased region" description="Polar residues" evidence="1">
    <location>
        <begin position="350"/>
        <end position="374"/>
    </location>
</feature>
<feature type="compositionally biased region" description="Polar residues" evidence="1">
    <location>
        <begin position="421"/>
        <end position="430"/>
    </location>
</feature>
<dbReference type="EMBL" id="KV748447">
    <property type="protein sequence ID" value="OCL15447.1"/>
    <property type="molecule type" value="Genomic_DNA"/>
</dbReference>
<feature type="region of interest" description="Disordered" evidence="1">
    <location>
        <begin position="478"/>
        <end position="498"/>
    </location>
</feature>
<keyword evidence="2" id="KW-1133">Transmembrane helix</keyword>
<name>A0A8E2FE32_9PEZI</name>
<feature type="region of interest" description="Disordered" evidence="1">
    <location>
        <begin position="350"/>
        <end position="376"/>
    </location>
</feature>
<feature type="compositionally biased region" description="Pro residues" evidence="1">
    <location>
        <begin position="558"/>
        <end position="569"/>
    </location>
</feature>